<reference evidence="2" key="2">
    <citation type="submission" date="2023-05" db="EMBL/GenBank/DDBJ databases">
        <authorList>
            <consortium name="Lawrence Berkeley National Laboratory"/>
            <person name="Steindorff A."/>
            <person name="Hensen N."/>
            <person name="Bonometti L."/>
            <person name="Westerberg I."/>
            <person name="Brannstrom I.O."/>
            <person name="Guillou S."/>
            <person name="Cros-Aarteil S."/>
            <person name="Calhoun S."/>
            <person name="Haridas S."/>
            <person name="Kuo A."/>
            <person name="Mondo S."/>
            <person name="Pangilinan J."/>
            <person name="Riley R."/>
            <person name="Labutti K."/>
            <person name="Andreopoulos B."/>
            <person name="Lipzen A."/>
            <person name="Chen C."/>
            <person name="Yanf M."/>
            <person name="Daum C."/>
            <person name="Ng V."/>
            <person name="Clum A."/>
            <person name="Ohm R."/>
            <person name="Martin F."/>
            <person name="Silar P."/>
            <person name="Natvig D."/>
            <person name="Lalanne C."/>
            <person name="Gautier V."/>
            <person name="Ament-Velasquez S.L."/>
            <person name="Kruys A."/>
            <person name="Hutchinson M.I."/>
            <person name="Powell A.J."/>
            <person name="Barry K."/>
            <person name="Miller A.N."/>
            <person name="Grigoriev I.V."/>
            <person name="Debuchy R."/>
            <person name="Gladieux P."/>
            <person name="Thoren M.H."/>
            <person name="Johannesson H."/>
        </authorList>
    </citation>
    <scope>NUCLEOTIDE SEQUENCE</scope>
    <source>
        <strain evidence="2">CBS 315.58</strain>
    </source>
</reference>
<gene>
    <name evidence="2" type="ORF">QBC40DRAFT_62995</name>
</gene>
<name>A0AAN6XJ48_9PEZI</name>
<proteinExistence type="predicted"/>
<organism evidence="2 3">
    <name type="scientific">Triangularia verruculosa</name>
    <dbReference type="NCBI Taxonomy" id="2587418"/>
    <lineage>
        <taxon>Eukaryota</taxon>
        <taxon>Fungi</taxon>
        <taxon>Dikarya</taxon>
        <taxon>Ascomycota</taxon>
        <taxon>Pezizomycotina</taxon>
        <taxon>Sordariomycetes</taxon>
        <taxon>Sordariomycetidae</taxon>
        <taxon>Sordariales</taxon>
        <taxon>Podosporaceae</taxon>
        <taxon>Triangularia</taxon>
    </lineage>
</organism>
<evidence type="ECO:0000313" key="2">
    <source>
        <dbReference type="EMBL" id="KAK4201208.1"/>
    </source>
</evidence>
<keyword evidence="3" id="KW-1185">Reference proteome</keyword>
<protein>
    <submittedName>
        <fullName evidence="2">Uncharacterized protein</fullName>
    </submittedName>
</protein>
<evidence type="ECO:0000313" key="3">
    <source>
        <dbReference type="Proteomes" id="UP001303160"/>
    </source>
</evidence>
<dbReference type="EMBL" id="MU863910">
    <property type="protein sequence ID" value="KAK4201208.1"/>
    <property type="molecule type" value="Genomic_DNA"/>
</dbReference>
<evidence type="ECO:0000256" key="1">
    <source>
        <dbReference type="SAM" id="MobiDB-lite"/>
    </source>
</evidence>
<sequence length="196" mass="21963">MLPPPSPPPLPPPDLLQTPDSKHAPEQKPSISLYVPATGPPNSVSLSLLIYNGWPFANHWEYFIVSPIDPNIGVVMQAAGNVRKGFCDGGCARQTLHIVHPGNKMLILLFWHSFWKVFSMVNALLSSCRHTQSPERTEHVLSILIGSSHINPDWLTPHLMVDCDKPHLYLEVMTPQPIDPHADHNFRHLSEIRCTL</sequence>
<comment type="caution">
    <text evidence="2">The sequence shown here is derived from an EMBL/GenBank/DDBJ whole genome shotgun (WGS) entry which is preliminary data.</text>
</comment>
<reference evidence="2" key="1">
    <citation type="journal article" date="2023" name="Mol. Phylogenet. Evol.">
        <title>Genome-scale phylogeny and comparative genomics of the fungal order Sordariales.</title>
        <authorList>
            <person name="Hensen N."/>
            <person name="Bonometti L."/>
            <person name="Westerberg I."/>
            <person name="Brannstrom I.O."/>
            <person name="Guillou S."/>
            <person name="Cros-Aarteil S."/>
            <person name="Calhoun S."/>
            <person name="Haridas S."/>
            <person name="Kuo A."/>
            <person name="Mondo S."/>
            <person name="Pangilinan J."/>
            <person name="Riley R."/>
            <person name="LaButti K."/>
            <person name="Andreopoulos B."/>
            <person name="Lipzen A."/>
            <person name="Chen C."/>
            <person name="Yan M."/>
            <person name="Daum C."/>
            <person name="Ng V."/>
            <person name="Clum A."/>
            <person name="Steindorff A."/>
            <person name="Ohm R.A."/>
            <person name="Martin F."/>
            <person name="Silar P."/>
            <person name="Natvig D.O."/>
            <person name="Lalanne C."/>
            <person name="Gautier V."/>
            <person name="Ament-Velasquez S.L."/>
            <person name="Kruys A."/>
            <person name="Hutchinson M.I."/>
            <person name="Powell A.J."/>
            <person name="Barry K."/>
            <person name="Miller A.N."/>
            <person name="Grigoriev I.V."/>
            <person name="Debuchy R."/>
            <person name="Gladieux P."/>
            <person name="Hiltunen Thoren M."/>
            <person name="Johannesson H."/>
        </authorList>
    </citation>
    <scope>NUCLEOTIDE SEQUENCE</scope>
    <source>
        <strain evidence="2">CBS 315.58</strain>
    </source>
</reference>
<feature type="compositionally biased region" description="Pro residues" evidence="1">
    <location>
        <begin position="1"/>
        <end position="14"/>
    </location>
</feature>
<feature type="region of interest" description="Disordered" evidence="1">
    <location>
        <begin position="1"/>
        <end position="27"/>
    </location>
</feature>
<dbReference type="AlphaFoldDB" id="A0AAN6XJ48"/>
<dbReference type="Proteomes" id="UP001303160">
    <property type="component" value="Unassembled WGS sequence"/>
</dbReference>
<accession>A0AAN6XJ48</accession>